<dbReference type="AlphaFoldDB" id="A0AA38HIY6"/>
<evidence type="ECO:0000313" key="3">
    <source>
        <dbReference type="Proteomes" id="UP001168821"/>
    </source>
</evidence>
<sequence>MANVNAKTLNAIIVAFRAEMKAAKKTAEAIDAFAVECMDAGIKRADAAKALAIAVRKEMLKDPEYVAREAENGKPFASLKAICRSIENRWTYSCNKLGYTADESAAARGGKGGKAKQITAAKGAAKTNGSAPESKAVRPGALKTQDVADKAATLKATVNNAAIMKELAGMVGTLESKQRVAVAKMFLDALKDEEVAALLADYAPKAAKTRKAA</sequence>
<comment type="caution">
    <text evidence="2">The sequence shown here is derived from an EMBL/GenBank/DDBJ whole genome shotgun (WGS) entry which is preliminary data.</text>
</comment>
<protein>
    <submittedName>
        <fullName evidence="2">Uncharacterized protein</fullName>
    </submittedName>
</protein>
<evidence type="ECO:0000256" key="1">
    <source>
        <dbReference type="SAM" id="MobiDB-lite"/>
    </source>
</evidence>
<reference evidence="2" key="1">
    <citation type="journal article" date="2023" name="G3 (Bethesda)">
        <title>Whole genome assemblies of Zophobas morio and Tenebrio molitor.</title>
        <authorList>
            <person name="Kaur S."/>
            <person name="Stinson S.A."/>
            <person name="diCenzo G.C."/>
        </authorList>
    </citation>
    <scope>NUCLEOTIDE SEQUENCE</scope>
    <source>
        <strain evidence="2">QUZm001</strain>
    </source>
</reference>
<dbReference type="Proteomes" id="UP001168821">
    <property type="component" value="Unassembled WGS sequence"/>
</dbReference>
<feature type="region of interest" description="Disordered" evidence="1">
    <location>
        <begin position="121"/>
        <end position="141"/>
    </location>
</feature>
<organism evidence="2 3">
    <name type="scientific">Zophobas morio</name>
    <dbReference type="NCBI Taxonomy" id="2755281"/>
    <lineage>
        <taxon>Eukaryota</taxon>
        <taxon>Metazoa</taxon>
        <taxon>Ecdysozoa</taxon>
        <taxon>Arthropoda</taxon>
        <taxon>Hexapoda</taxon>
        <taxon>Insecta</taxon>
        <taxon>Pterygota</taxon>
        <taxon>Neoptera</taxon>
        <taxon>Endopterygota</taxon>
        <taxon>Coleoptera</taxon>
        <taxon>Polyphaga</taxon>
        <taxon>Cucujiformia</taxon>
        <taxon>Tenebrionidae</taxon>
        <taxon>Zophobas</taxon>
    </lineage>
</organism>
<evidence type="ECO:0000313" key="2">
    <source>
        <dbReference type="EMBL" id="KAJ3628688.1"/>
    </source>
</evidence>
<proteinExistence type="predicted"/>
<gene>
    <name evidence="2" type="ORF">Zmor_003966</name>
</gene>
<dbReference type="EMBL" id="JALNTZ010001119">
    <property type="protein sequence ID" value="KAJ3628688.1"/>
    <property type="molecule type" value="Genomic_DNA"/>
</dbReference>
<keyword evidence="3" id="KW-1185">Reference proteome</keyword>
<name>A0AA38HIY6_9CUCU</name>
<accession>A0AA38HIY6</accession>